<feature type="domain" description="Ryanodine receptor Ryr" evidence="1">
    <location>
        <begin position="57"/>
        <end position="101"/>
    </location>
</feature>
<evidence type="ECO:0000313" key="2">
    <source>
        <dbReference type="EMBL" id="KKN70086.1"/>
    </source>
</evidence>
<dbReference type="Pfam" id="PF02026">
    <property type="entry name" value="RyR"/>
    <property type="match status" value="1"/>
</dbReference>
<protein>
    <recommendedName>
        <fullName evidence="1">Ryanodine receptor Ryr domain-containing protein</fullName>
    </recommendedName>
</protein>
<dbReference type="EMBL" id="LAZR01000411">
    <property type="protein sequence ID" value="KKN70086.1"/>
    <property type="molecule type" value="Genomic_DNA"/>
</dbReference>
<sequence length="115" mass="13152">MSIEKIAEVAHEANRAYCYTLDDNSQVGWNIAPGWQRTSAINGVKFHIDNPDANCSASHENWLKEKYAEGWKYGKTKDIEKKEHPCCVPYDELPIEQRVKDALFVGVVRAMKKLL</sequence>
<comment type="caution">
    <text evidence="2">The sequence shown here is derived from an EMBL/GenBank/DDBJ whole genome shotgun (WGS) entry which is preliminary data.</text>
</comment>
<proteinExistence type="predicted"/>
<gene>
    <name evidence="2" type="ORF">LCGC14_0434110</name>
</gene>
<dbReference type="InterPro" id="IPR003032">
    <property type="entry name" value="Ryanodine_rcpt"/>
</dbReference>
<evidence type="ECO:0000259" key="1">
    <source>
        <dbReference type="Pfam" id="PF02026"/>
    </source>
</evidence>
<organism evidence="2">
    <name type="scientific">marine sediment metagenome</name>
    <dbReference type="NCBI Taxonomy" id="412755"/>
    <lineage>
        <taxon>unclassified sequences</taxon>
        <taxon>metagenomes</taxon>
        <taxon>ecological metagenomes</taxon>
    </lineage>
</organism>
<name>A0A0F9V939_9ZZZZ</name>
<reference evidence="2" key="1">
    <citation type="journal article" date="2015" name="Nature">
        <title>Complex archaea that bridge the gap between prokaryotes and eukaryotes.</title>
        <authorList>
            <person name="Spang A."/>
            <person name="Saw J.H."/>
            <person name="Jorgensen S.L."/>
            <person name="Zaremba-Niedzwiedzka K."/>
            <person name="Martijn J."/>
            <person name="Lind A.E."/>
            <person name="van Eijk R."/>
            <person name="Schleper C."/>
            <person name="Guy L."/>
            <person name="Ettema T.J."/>
        </authorList>
    </citation>
    <scope>NUCLEOTIDE SEQUENCE</scope>
</reference>
<dbReference type="Gene3D" id="6.20.350.10">
    <property type="match status" value="1"/>
</dbReference>
<dbReference type="AlphaFoldDB" id="A0A0F9V939"/>
<accession>A0A0F9V939</accession>